<evidence type="ECO:0000313" key="2">
    <source>
        <dbReference type="Proteomes" id="UP000248817"/>
    </source>
</evidence>
<sequence>MQGSFFFLSPFAITFNYTCSCRVASSHLSLSVPRAEDYTRRTAINATRQRKKPPQQAWWGQVDPHLNLSNKESVGSSGFNSFFFSPVFFEHTYCCTGSLTLALLLCFEMLEQIGM</sequence>
<name>A0A2V5ITW9_9EURO</name>
<protein>
    <submittedName>
        <fullName evidence="1">Uncharacterized protein</fullName>
    </submittedName>
</protein>
<keyword evidence="2" id="KW-1185">Reference proteome</keyword>
<gene>
    <name evidence="1" type="ORF">BP00DRAFT_162073</name>
</gene>
<reference evidence="1 2" key="1">
    <citation type="submission" date="2018-02" db="EMBL/GenBank/DDBJ databases">
        <title>The genomes of Aspergillus section Nigri reveals drivers in fungal speciation.</title>
        <authorList>
            <consortium name="DOE Joint Genome Institute"/>
            <person name="Vesth T.C."/>
            <person name="Nybo J."/>
            <person name="Theobald S."/>
            <person name="Brandl J."/>
            <person name="Frisvad J.C."/>
            <person name="Nielsen K.F."/>
            <person name="Lyhne E.K."/>
            <person name="Kogle M.E."/>
            <person name="Kuo A."/>
            <person name="Riley R."/>
            <person name="Clum A."/>
            <person name="Nolan M."/>
            <person name="Lipzen A."/>
            <person name="Salamov A."/>
            <person name="Henrissat B."/>
            <person name="Wiebenga A."/>
            <person name="De vries R.P."/>
            <person name="Grigoriev I.V."/>
            <person name="Mortensen U.H."/>
            <person name="Andersen M.R."/>
            <person name="Baker S.E."/>
        </authorList>
    </citation>
    <scope>NUCLEOTIDE SEQUENCE [LARGE SCALE GENOMIC DNA]</scope>
    <source>
        <strain evidence="1 2">CBS 114.80</strain>
    </source>
</reference>
<dbReference type="AlphaFoldDB" id="A0A2V5ITW9"/>
<organism evidence="1 2">
    <name type="scientific">Aspergillus indologenus CBS 114.80</name>
    <dbReference type="NCBI Taxonomy" id="1450541"/>
    <lineage>
        <taxon>Eukaryota</taxon>
        <taxon>Fungi</taxon>
        <taxon>Dikarya</taxon>
        <taxon>Ascomycota</taxon>
        <taxon>Pezizomycotina</taxon>
        <taxon>Eurotiomycetes</taxon>
        <taxon>Eurotiomycetidae</taxon>
        <taxon>Eurotiales</taxon>
        <taxon>Aspergillaceae</taxon>
        <taxon>Aspergillus</taxon>
        <taxon>Aspergillus subgen. Circumdati</taxon>
    </lineage>
</organism>
<proteinExistence type="predicted"/>
<evidence type="ECO:0000313" key="1">
    <source>
        <dbReference type="EMBL" id="PYI32080.1"/>
    </source>
</evidence>
<dbReference type="EMBL" id="KZ825496">
    <property type="protein sequence ID" value="PYI32080.1"/>
    <property type="molecule type" value="Genomic_DNA"/>
</dbReference>
<dbReference type="Proteomes" id="UP000248817">
    <property type="component" value="Unassembled WGS sequence"/>
</dbReference>
<accession>A0A2V5ITW9</accession>